<evidence type="ECO:0000256" key="3">
    <source>
        <dbReference type="ARBA" id="ARBA00005189"/>
    </source>
</evidence>
<feature type="binding site" evidence="19">
    <location>
        <position position="303"/>
    </location>
    <ligand>
        <name>Zn(2+)</name>
        <dbReference type="ChEBI" id="CHEBI:29105"/>
        <label>1</label>
    </ligand>
</feature>
<comment type="pathway">
    <text evidence="2">Sphingolipid metabolism.</text>
</comment>
<keyword evidence="12 21" id="KW-1133">Transmembrane helix</keyword>
<dbReference type="SMART" id="SM01117">
    <property type="entry name" value="Cyt-b5"/>
    <property type="match status" value="1"/>
</dbReference>
<dbReference type="GO" id="GO:0006633">
    <property type="term" value="P:fatty acid biosynthetic process"/>
    <property type="evidence" value="ECO:0007669"/>
    <property type="project" value="UniProtKB-KW"/>
</dbReference>
<evidence type="ECO:0000256" key="15">
    <source>
        <dbReference type="ARBA" id="ARBA00023098"/>
    </source>
</evidence>
<dbReference type="STRING" id="1555241.A0A4P9XEV5"/>
<evidence type="ECO:0000256" key="21">
    <source>
        <dbReference type="SAM" id="Phobius"/>
    </source>
</evidence>
<dbReference type="Pfam" id="PF00173">
    <property type="entry name" value="Cyt-b5"/>
    <property type="match status" value="1"/>
</dbReference>
<sequence length="347" mass="39246">MSTGAAVAVATPRLYTRAEVESHSNASSCWIILSGKVYDITPFLFDHPGGEEILIQFGGQDVTEVMRDEAEHVHSESAYEMLAQYYLGDVADAVVALAAEADAAAADADADADGIRRRDFIDPTKPMLAQVWYSSWSKAHYLEQVHIPRHVHGSAPIFSYPQLEFLSLTPWYVVPVFWLPVIAMNILWSLESFAPWAVATMLALGIVHWTFLEYFLHRFVFHVDHYLPDKTWALTLHFLLHGIHHFLPMDGMRLVMPPALGTALTLAVYRTYMLVVPPAFGPPLLAGSLLGYVGYDMIHYYLHHGRPMTQHIRTMKTYHLDHHYKNADLGFGITSKLWDVVFRTLLL</sequence>
<keyword evidence="24" id="KW-1185">Reference proteome</keyword>
<proteinExistence type="inferred from homology"/>
<feature type="binding site" evidence="19">
    <location>
        <position position="319"/>
    </location>
    <ligand>
        <name>Zn(2+)</name>
        <dbReference type="ChEBI" id="CHEBI:29105"/>
        <label>1</label>
    </ligand>
</feature>
<dbReference type="GO" id="GO:0020037">
    <property type="term" value="F:heme binding"/>
    <property type="evidence" value="ECO:0007669"/>
    <property type="project" value="InterPro"/>
</dbReference>
<evidence type="ECO:0000256" key="2">
    <source>
        <dbReference type="ARBA" id="ARBA00004991"/>
    </source>
</evidence>
<comment type="function">
    <text evidence="18">Ceramide hydroxylase involved in the hydroxylation of sphingolipid-associated very long chain fatty acids. Postulated to hydroxylate the very long chain fatty acid of dihydroceramides and phytoceramides at C-2.</text>
</comment>
<evidence type="ECO:0000256" key="5">
    <source>
        <dbReference type="ARBA" id="ARBA00022516"/>
    </source>
</evidence>
<reference evidence="24" key="1">
    <citation type="journal article" date="2018" name="Nat. Microbiol.">
        <title>Leveraging single-cell genomics to expand the fungal tree of life.</title>
        <authorList>
            <person name="Ahrendt S.R."/>
            <person name="Quandt C.A."/>
            <person name="Ciobanu D."/>
            <person name="Clum A."/>
            <person name="Salamov A."/>
            <person name="Andreopoulos B."/>
            <person name="Cheng J.F."/>
            <person name="Woyke T."/>
            <person name="Pelin A."/>
            <person name="Henrissat B."/>
            <person name="Reynolds N.K."/>
            <person name="Benny G.L."/>
            <person name="Smith M.E."/>
            <person name="James T.Y."/>
            <person name="Grigoriev I.V."/>
        </authorList>
    </citation>
    <scope>NUCLEOTIDE SEQUENCE [LARGE SCALE GENOMIC DNA]</scope>
    <source>
        <strain evidence="24">ATCC 52028</strain>
    </source>
</reference>
<comment type="similarity">
    <text evidence="4 18">Belongs to the sterol desaturase family. SCS7 subfamily.</text>
</comment>
<keyword evidence="17 18" id="KW-0275">Fatty acid biosynthesis</keyword>
<feature type="binding site" evidence="19">
    <location>
        <position position="322"/>
    </location>
    <ligand>
        <name>Zn(2+)</name>
        <dbReference type="ChEBI" id="CHEBI:29105"/>
        <label>1</label>
    </ligand>
</feature>
<dbReference type="InterPro" id="IPR001199">
    <property type="entry name" value="Cyt_B5-like_heme/steroid-bd"/>
</dbReference>
<evidence type="ECO:0000313" key="23">
    <source>
        <dbReference type="EMBL" id="RKP04097.1"/>
    </source>
</evidence>
<feature type="binding site" evidence="19">
    <location>
        <position position="241"/>
    </location>
    <ligand>
        <name>Zn(2+)</name>
        <dbReference type="ChEBI" id="CHEBI:29105"/>
        <label>1</label>
    </ligand>
</feature>
<evidence type="ECO:0000256" key="4">
    <source>
        <dbReference type="ARBA" id="ARBA00005747"/>
    </source>
</evidence>
<evidence type="ECO:0000256" key="11">
    <source>
        <dbReference type="ARBA" id="ARBA00022833"/>
    </source>
</evidence>
<evidence type="ECO:0000256" key="8">
    <source>
        <dbReference type="ARBA" id="ARBA00022723"/>
    </source>
</evidence>
<feature type="transmembrane region" description="Helical" evidence="21">
    <location>
        <begin position="169"/>
        <end position="188"/>
    </location>
</feature>
<dbReference type="PANTHER" id="PTHR12863:SF1">
    <property type="entry name" value="FATTY ACID 2-HYDROXYLASE"/>
    <property type="match status" value="1"/>
</dbReference>
<evidence type="ECO:0000256" key="7">
    <source>
        <dbReference type="ARBA" id="ARBA00022692"/>
    </source>
</evidence>
<dbReference type="GO" id="GO:0080132">
    <property type="term" value="F:fatty acid 2-hydroxylase activity"/>
    <property type="evidence" value="ECO:0007669"/>
    <property type="project" value="InterPro"/>
</dbReference>
<evidence type="ECO:0000256" key="9">
    <source>
        <dbReference type="ARBA" id="ARBA00022824"/>
    </source>
</evidence>
<feature type="transmembrane region" description="Helical" evidence="21">
    <location>
        <begin position="193"/>
        <end position="211"/>
    </location>
</feature>
<feature type="binding site" evidence="19">
    <location>
        <position position="323"/>
    </location>
    <ligand>
        <name>Zn(2+)</name>
        <dbReference type="ChEBI" id="CHEBI:29105"/>
        <label>1</label>
    </ligand>
</feature>
<keyword evidence="5 18" id="KW-0444">Lipid biosynthesis</keyword>
<dbReference type="Proteomes" id="UP000274922">
    <property type="component" value="Unassembled WGS sequence"/>
</dbReference>
<dbReference type="Pfam" id="PF04116">
    <property type="entry name" value="FA_hydroxylase"/>
    <property type="match status" value="1"/>
</dbReference>
<dbReference type="InterPro" id="IPR006694">
    <property type="entry name" value="Fatty_acid_hydroxylase"/>
</dbReference>
<evidence type="ECO:0000256" key="13">
    <source>
        <dbReference type="ARBA" id="ARBA00023002"/>
    </source>
</evidence>
<evidence type="ECO:0000256" key="16">
    <source>
        <dbReference type="ARBA" id="ARBA00023136"/>
    </source>
</evidence>
<dbReference type="GO" id="GO:0005506">
    <property type="term" value="F:iron ion binding"/>
    <property type="evidence" value="ECO:0007669"/>
    <property type="project" value="UniProtKB-UniRule"/>
</dbReference>
<keyword evidence="6 20" id="KW-0349">Heme</keyword>
<dbReference type="InterPro" id="IPR036400">
    <property type="entry name" value="Cyt_B5-like_heme/steroid_sf"/>
</dbReference>
<evidence type="ECO:0000256" key="10">
    <source>
        <dbReference type="ARBA" id="ARBA00022832"/>
    </source>
</evidence>
<dbReference type="InterPro" id="IPR018506">
    <property type="entry name" value="Cyt_B5_heme-BS"/>
</dbReference>
<keyword evidence="15 18" id="KW-0443">Lipid metabolism</keyword>
<accession>A0A4P9XEV5</accession>
<comment type="pathway">
    <text evidence="3">Lipid metabolism.</text>
</comment>
<feature type="binding site" description="axial binding residue" evidence="20">
    <location>
        <position position="74"/>
    </location>
    <ligand>
        <name>heme</name>
        <dbReference type="ChEBI" id="CHEBI:30413"/>
    </ligand>
    <ligandPart>
        <name>Fe</name>
        <dbReference type="ChEBI" id="CHEBI:18248"/>
    </ligandPart>
</feature>
<dbReference type="InterPro" id="IPR014430">
    <property type="entry name" value="Scs7"/>
</dbReference>
<evidence type="ECO:0000256" key="12">
    <source>
        <dbReference type="ARBA" id="ARBA00022989"/>
    </source>
</evidence>
<keyword evidence="16 18" id="KW-0472">Membrane</keyword>
<organism evidence="23 24">
    <name type="scientific">Caulochytrium protostelioides</name>
    <dbReference type="NCBI Taxonomy" id="1555241"/>
    <lineage>
        <taxon>Eukaryota</taxon>
        <taxon>Fungi</taxon>
        <taxon>Fungi incertae sedis</taxon>
        <taxon>Chytridiomycota</taxon>
        <taxon>Chytridiomycota incertae sedis</taxon>
        <taxon>Chytridiomycetes</taxon>
        <taxon>Caulochytriales</taxon>
        <taxon>Caulochytriaceae</taxon>
        <taxon>Caulochytrium</taxon>
    </lineage>
</organism>
<keyword evidence="7 21" id="KW-0812">Transmembrane</keyword>
<evidence type="ECO:0000259" key="22">
    <source>
        <dbReference type="PROSITE" id="PS50255"/>
    </source>
</evidence>
<comment type="cofactor">
    <cofactor evidence="20">
        <name>Fe cation</name>
        <dbReference type="ChEBI" id="CHEBI:24875"/>
    </cofactor>
</comment>
<keyword evidence="9 18" id="KW-0256">Endoplasmic reticulum</keyword>
<evidence type="ECO:0000256" key="6">
    <source>
        <dbReference type="ARBA" id="ARBA00022617"/>
    </source>
</evidence>
<keyword evidence="13 18" id="KW-0560">Oxidoreductase</keyword>
<dbReference type="PROSITE" id="PS00191">
    <property type="entry name" value="CYTOCHROME_B5_1"/>
    <property type="match status" value="1"/>
</dbReference>
<dbReference type="Gene3D" id="3.10.120.10">
    <property type="entry name" value="Cytochrome b5-like heme/steroid binding domain"/>
    <property type="match status" value="1"/>
</dbReference>
<dbReference type="GO" id="GO:0005789">
    <property type="term" value="C:endoplasmic reticulum membrane"/>
    <property type="evidence" value="ECO:0007669"/>
    <property type="project" value="UniProtKB-SubCell"/>
</dbReference>
<feature type="binding site" description="axial binding residue" evidence="20">
    <location>
        <position position="47"/>
    </location>
    <ligand>
        <name>heme</name>
        <dbReference type="ChEBI" id="CHEBI:30413"/>
    </ligand>
    <ligandPart>
        <name>Fe</name>
        <dbReference type="ChEBI" id="CHEBI:18248"/>
    </ligandPart>
</feature>
<dbReference type="FunFam" id="3.10.120.10:FF:000002">
    <property type="entry name" value="Cytochrome b5 type B"/>
    <property type="match status" value="1"/>
</dbReference>
<dbReference type="PRINTS" id="PR00363">
    <property type="entry name" value="CYTOCHROMEB5"/>
</dbReference>
<dbReference type="EMBL" id="ML014114">
    <property type="protein sequence ID" value="RKP04097.1"/>
    <property type="molecule type" value="Genomic_DNA"/>
</dbReference>
<keyword evidence="8 18" id="KW-0479">Metal-binding</keyword>
<feature type="binding site" evidence="19">
    <location>
        <position position="217"/>
    </location>
    <ligand>
        <name>Zn(2+)</name>
        <dbReference type="ChEBI" id="CHEBI:29105"/>
        <label>1</label>
    </ligand>
</feature>
<name>A0A4P9XEV5_9FUNG</name>
<gene>
    <name evidence="23" type="ORF">CXG81DRAFT_8776</name>
</gene>
<feature type="transmembrane region" description="Helical" evidence="21">
    <location>
        <begin position="284"/>
        <end position="302"/>
    </location>
</feature>
<evidence type="ECO:0000256" key="1">
    <source>
        <dbReference type="ARBA" id="ARBA00004477"/>
    </source>
</evidence>
<evidence type="ECO:0000256" key="17">
    <source>
        <dbReference type="ARBA" id="ARBA00023160"/>
    </source>
</evidence>
<feature type="binding site" evidence="19">
    <location>
        <position position="245"/>
    </location>
    <ligand>
        <name>Zn(2+)</name>
        <dbReference type="ChEBI" id="CHEBI:29105"/>
        <label>1</label>
    </ligand>
</feature>
<keyword evidence="11 19" id="KW-0862">Zinc</keyword>
<dbReference type="OrthoDB" id="260519at2759"/>
<dbReference type="PANTHER" id="PTHR12863">
    <property type="entry name" value="FATTY ACID HYDROXYLASE"/>
    <property type="match status" value="1"/>
</dbReference>
<feature type="binding site" evidence="19">
    <location>
        <position position="299"/>
    </location>
    <ligand>
        <name>Zn(2+)</name>
        <dbReference type="ChEBI" id="CHEBI:29105"/>
        <label>1</label>
    </ligand>
</feature>
<dbReference type="EC" id="1.-.-.-" evidence="18"/>
<evidence type="ECO:0000313" key="24">
    <source>
        <dbReference type="Proteomes" id="UP000274922"/>
    </source>
</evidence>
<feature type="domain" description="Cytochrome b5 heme-binding" evidence="22">
    <location>
        <begin position="12"/>
        <end position="91"/>
    </location>
</feature>
<protein>
    <recommendedName>
        <fullName evidence="18">Ceramide very long chain fatty acid hydroxylase</fullName>
        <ecNumber evidence="18">1.-.-.-</ecNumber>
    </recommendedName>
</protein>
<dbReference type="AlphaFoldDB" id="A0A4P9XEV5"/>
<feature type="binding site" evidence="19">
    <location>
        <position position="222"/>
    </location>
    <ligand>
        <name>Zn(2+)</name>
        <dbReference type="ChEBI" id="CHEBI:29105"/>
        <label>1</label>
    </ligand>
</feature>
<evidence type="ECO:0000256" key="20">
    <source>
        <dbReference type="PIRSR" id="PIRSR005149-50"/>
    </source>
</evidence>
<feature type="binding site" evidence="19">
    <location>
        <position position="244"/>
    </location>
    <ligand>
        <name>Zn(2+)</name>
        <dbReference type="ChEBI" id="CHEBI:29105"/>
        <label>1</label>
    </ligand>
</feature>
<dbReference type="SUPFAM" id="SSF55856">
    <property type="entry name" value="Cytochrome b5-like heme/steroid binding domain"/>
    <property type="match status" value="1"/>
</dbReference>
<comment type="subcellular location">
    <subcellularLocation>
        <location evidence="1">Endoplasmic reticulum membrane</location>
        <topology evidence="1">Multi-pass membrane protein</topology>
    </subcellularLocation>
</comment>
<evidence type="ECO:0000256" key="18">
    <source>
        <dbReference type="PIRNR" id="PIRNR005149"/>
    </source>
</evidence>
<evidence type="ECO:0000256" key="14">
    <source>
        <dbReference type="ARBA" id="ARBA00023004"/>
    </source>
</evidence>
<comment type="cofactor">
    <cofactor evidence="18 19">
        <name>Zn(2+)</name>
        <dbReference type="ChEBI" id="CHEBI:29105"/>
    </cofactor>
    <text evidence="18 19">Binds 2 Zn(2+) ions per subunit that likely form a catalytic dimetal center.</text>
</comment>
<keyword evidence="14 18" id="KW-0408">Iron</keyword>
<evidence type="ECO:0000256" key="19">
    <source>
        <dbReference type="PIRSR" id="PIRSR005149-1"/>
    </source>
</evidence>
<dbReference type="PIRSF" id="PIRSF005149">
    <property type="entry name" value="IPC-B_HD"/>
    <property type="match status" value="1"/>
</dbReference>
<dbReference type="PROSITE" id="PS50255">
    <property type="entry name" value="CYTOCHROME_B5_2"/>
    <property type="match status" value="1"/>
</dbReference>
<keyword evidence="10 18" id="KW-0276">Fatty acid metabolism</keyword>